<dbReference type="Proteomes" id="UP000299102">
    <property type="component" value="Unassembled WGS sequence"/>
</dbReference>
<proteinExistence type="predicted"/>
<evidence type="ECO:0000313" key="2">
    <source>
        <dbReference type="Proteomes" id="UP000299102"/>
    </source>
</evidence>
<reference evidence="1 2" key="1">
    <citation type="journal article" date="2019" name="Commun. Biol.">
        <title>The bagworm genome reveals a unique fibroin gene that provides high tensile strength.</title>
        <authorList>
            <person name="Kono N."/>
            <person name="Nakamura H."/>
            <person name="Ohtoshi R."/>
            <person name="Tomita M."/>
            <person name="Numata K."/>
            <person name="Arakawa K."/>
        </authorList>
    </citation>
    <scope>NUCLEOTIDE SEQUENCE [LARGE SCALE GENOMIC DNA]</scope>
</reference>
<organism evidence="1 2">
    <name type="scientific">Eumeta variegata</name>
    <name type="common">Bagworm moth</name>
    <name type="synonym">Eumeta japonica</name>
    <dbReference type="NCBI Taxonomy" id="151549"/>
    <lineage>
        <taxon>Eukaryota</taxon>
        <taxon>Metazoa</taxon>
        <taxon>Ecdysozoa</taxon>
        <taxon>Arthropoda</taxon>
        <taxon>Hexapoda</taxon>
        <taxon>Insecta</taxon>
        <taxon>Pterygota</taxon>
        <taxon>Neoptera</taxon>
        <taxon>Endopterygota</taxon>
        <taxon>Lepidoptera</taxon>
        <taxon>Glossata</taxon>
        <taxon>Ditrysia</taxon>
        <taxon>Tineoidea</taxon>
        <taxon>Psychidae</taxon>
        <taxon>Oiketicinae</taxon>
        <taxon>Eumeta</taxon>
    </lineage>
</organism>
<comment type="caution">
    <text evidence="1">The sequence shown here is derived from an EMBL/GenBank/DDBJ whole genome shotgun (WGS) entry which is preliminary data.</text>
</comment>
<evidence type="ECO:0000313" key="1">
    <source>
        <dbReference type="EMBL" id="GBP96592.1"/>
    </source>
</evidence>
<name>A0A4C2A9V2_EUMVA</name>
<keyword evidence="2" id="KW-1185">Reference proteome</keyword>
<sequence length="81" mass="9651">MAYFLRYQEYGQSHLVLLQLKSPKRMTVSPKARRAQFAPEQPFGRREIDRDNDEHTVTRHSESTTRGFHINKIRNSYWATV</sequence>
<accession>A0A4C2A9V2</accession>
<gene>
    <name evidence="1" type="ORF">EVAR_62992_1</name>
</gene>
<protein>
    <submittedName>
        <fullName evidence="1">Uncharacterized protein</fullName>
    </submittedName>
</protein>
<dbReference type="EMBL" id="BGZK01002808">
    <property type="protein sequence ID" value="GBP96592.1"/>
    <property type="molecule type" value="Genomic_DNA"/>
</dbReference>
<dbReference type="AlphaFoldDB" id="A0A4C2A9V2"/>